<evidence type="ECO:0000256" key="5">
    <source>
        <dbReference type="ARBA" id="ARBA00023089"/>
    </source>
</evidence>
<keyword evidence="3" id="KW-0221">Differentiation</keyword>
<dbReference type="GO" id="GO:0009908">
    <property type="term" value="P:flower development"/>
    <property type="evidence" value="ECO:0007669"/>
    <property type="project" value="UniProtKB-KW"/>
</dbReference>
<evidence type="ECO:0000256" key="7">
    <source>
        <dbReference type="SAM" id="MobiDB-lite"/>
    </source>
</evidence>
<reference evidence="8" key="2">
    <citation type="submission" date="2021-12" db="EMBL/GenBank/DDBJ databases">
        <title>Resequencing data analysis of finger millet.</title>
        <authorList>
            <person name="Hatakeyama M."/>
            <person name="Aluri S."/>
            <person name="Balachadran M.T."/>
            <person name="Sivarajan S.R."/>
            <person name="Poveda L."/>
            <person name="Shimizu-Inatsugi R."/>
            <person name="Schlapbach R."/>
            <person name="Sreeman S.M."/>
            <person name="Shimizu K.K."/>
        </authorList>
    </citation>
    <scope>NUCLEOTIDE SEQUENCE</scope>
</reference>
<proteinExistence type="inferred from homology"/>
<evidence type="ECO:0000256" key="3">
    <source>
        <dbReference type="ARBA" id="ARBA00022782"/>
    </source>
</evidence>
<gene>
    <name evidence="8" type="primary">gb13350</name>
    <name evidence="8" type="ORF">PR202_gb13350</name>
</gene>
<dbReference type="GO" id="GO:0030154">
    <property type="term" value="P:cell differentiation"/>
    <property type="evidence" value="ECO:0007669"/>
    <property type="project" value="UniProtKB-KW"/>
</dbReference>
<feature type="coiled-coil region" evidence="6">
    <location>
        <begin position="112"/>
        <end position="209"/>
    </location>
</feature>
<name>A0AAV5EQ76_ELECO</name>
<keyword evidence="2" id="KW-0217">Developmental protein</keyword>
<sequence length="340" mass="39026">MCWLRSWDTAEAPSIMSDRGRIPRRLIDDRRVHPDARVVDGRRGYPGIHMVDDRRVYRDIGVVVDRRPFPGIPAVQDHRGYPDFREGLHMRGAPRPHPAVLQEEFELQEVELRRLLADNRALVEERDLLHREVQAGKEEVHSLNGIIAHINTEKEDYISKLVDKRKKLEAELRATEPLQDEVVQLRSEVDKLVAVRKELSAEASSLMQELAREKSGNRQLPVLKAEIDDLRQEIVHVRTACALEQKGNFELVEQRKAMEKNMNSMAQEIDQMRTELAKFEVRPWGTGGSYGIQMDSPEVTFAASYGDSYNIHVGASEKGPLLPPQSSSWGKYDKNHLQYR</sequence>
<feature type="compositionally biased region" description="Basic and acidic residues" evidence="7">
    <location>
        <begin position="331"/>
        <end position="340"/>
    </location>
</feature>
<dbReference type="EMBL" id="BQKI01000078">
    <property type="protein sequence ID" value="GJN25513.1"/>
    <property type="molecule type" value="Genomic_DNA"/>
</dbReference>
<dbReference type="InterPro" id="IPR040353">
    <property type="entry name" value="FLX/FLX-like"/>
</dbReference>
<dbReference type="AlphaFoldDB" id="A0AAV5EQ76"/>
<evidence type="ECO:0000256" key="2">
    <source>
        <dbReference type="ARBA" id="ARBA00022473"/>
    </source>
</evidence>
<comment type="similarity">
    <text evidence="1">Belongs to the FLX family.</text>
</comment>
<evidence type="ECO:0000256" key="6">
    <source>
        <dbReference type="SAM" id="Coils"/>
    </source>
</evidence>
<accession>A0AAV5EQ76</accession>
<dbReference type="PANTHER" id="PTHR33405">
    <property type="entry name" value="PROTEIN FLX-LIKE 2"/>
    <property type="match status" value="1"/>
</dbReference>
<feature type="region of interest" description="Disordered" evidence="7">
    <location>
        <begin position="316"/>
        <end position="340"/>
    </location>
</feature>
<keyword evidence="5" id="KW-0287">Flowering</keyword>
<reference evidence="8" key="1">
    <citation type="journal article" date="2018" name="DNA Res.">
        <title>Multiple hybrid de novo genome assembly of finger millet, an orphan allotetraploid crop.</title>
        <authorList>
            <person name="Hatakeyama M."/>
            <person name="Aluri S."/>
            <person name="Balachadran M.T."/>
            <person name="Sivarajan S.R."/>
            <person name="Patrignani A."/>
            <person name="Gruter S."/>
            <person name="Poveda L."/>
            <person name="Shimizu-Inatsugi R."/>
            <person name="Baeten J."/>
            <person name="Francoijs K.J."/>
            <person name="Nataraja K.N."/>
            <person name="Reddy Y.A.N."/>
            <person name="Phadnis S."/>
            <person name="Ravikumar R.L."/>
            <person name="Schlapbach R."/>
            <person name="Sreeman S.M."/>
            <person name="Shimizu K.K."/>
        </authorList>
    </citation>
    <scope>NUCLEOTIDE SEQUENCE</scope>
</reference>
<protein>
    <recommendedName>
        <fullName evidence="10">Protein FLX-like 3</fullName>
    </recommendedName>
</protein>
<dbReference type="PANTHER" id="PTHR33405:SF20">
    <property type="entry name" value="PROTEIN FLX-LIKE 3"/>
    <property type="match status" value="1"/>
</dbReference>
<keyword evidence="4 6" id="KW-0175">Coiled coil</keyword>
<evidence type="ECO:0008006" key="10">
    <source>
        <dbReference type="Google" id="ProtNLM"/>
    </source>
</evidence>
<evidence type="ECO:0000256" key="1">
    <source>
        <dbReference type="ARBA" id="ARBA00005405"/>
    </source>
</evidence>
<evidence type="ECO:0000313" key="9">
    <source>
        <dbReference type="Proteomes" id="UP001054889"/>
    </source>
</evidence>
<feature type="coiled-coil region" evidence="6">
    <location>
        <begin position="255"/>
        <end position="282"/>
    </location>
</feature>
<organism evidence="8 9">
    <name type="scientific">Eleusine coracana subsp. coracana</name>
    <dbReference type="NCBI Taxonomy" id="191504"/>
    <lineage>
        <taxon>Eukaryota</taxon>
        <taxon>Viridiplantae</taxon>
        <taxon>Streptophyta</taxon>
        <taxon>Embryophyta</taxon>
        <taxon>Tracheophyta</taxon>
        <taxon>Spermatophyta</taxon>
        <taxon>Magnoliopsida</taxon>
        <taxon>Liliopsida</taxon>
        <taxon>Poales</taxon>
        <taxon>Poaceae</taxon>
        <taxon>PACMAD clade</taxon>
        <taxon>Chloridoideae</taxon>
        <taxon>Cynodonteae</taxon>
        <taxon>Eleusininae</taxon>
        <taxon>Eleusine</taxon>
    </lineage>
</organism>
<evidence type="ECO:0000313" key="8">
    <source>
        <dbReference type="EMBL" id="GJN25513.1"/>
    </source>
</evidence>
<keyword evidence="9" id="KW-1185">Reference proteome</keyword>
<comment type="caution">
    <text evidence="8">The sequence shown here is derived from an EMBL/GenBank/DDBJ whole genome shotgun (WGS) entry which is preliminary data.</text>
</comment>
<evidence type="ECO:0000256" key="4">
    <source>
        <dbReference type="ARBA" id="ARBA00023054"/>
    </source>
</evidence>
<dbReference type="Proteomes" id="UP001054889">
    <property type="component" value="Unassembled WGS sequence"/>
</dbReference>